<dbReference type="Proteomes" id="UP000796761">
    <property type="component" value="Unassembled WGS sequence"/>
</dbReference>
<organism evidence="2 3">
    <name type="scientific">Zosterops borbonicus</name>
    <dbReference type="NCBI Taxonomy" id="364589"/>
    <lineage>
        <taxon>Eukaryota</taxon>
        <taxon>Metazoa</taxon>
        <taxon>Chordata</taxon>
        <taxon>Craniata</taxon>
        <taxon>Vertebrata</taxon>
        <taxon>Euteleostomi</taxon>
        <taxon>Archelosauria</taxon>
        <taxon>Archosauria</taxon>
        <taxon>Dinosauria</taxon>
        <taxon>Saurischia</taxon>
        <taxon>Theropoda</taxon>
        <taxon>Coelurosauria</taxon>
        <taxon>Aves</taxon>
        <taxon>Neognathae</taxon>
        <taxon>Neoaves</taxon>
        <taxon>Telluraves</taxon>
        <taxon>Australaves</taxon>
        <taxon>Passeriformes</taxon>
        <taxon>Sylvioidea</taxon>
        <taxon>Zosteropidae</taxon>
        <taxon>Zosterops</taxon>
    </lineage>
</organism>
<sequence>MAAPNSKDMPTVSLGMTIFYILSSSVYVGIRDQTATEAELGSTLSWFRANLGGNLRMEFLWRENPNGPSPQPIQEKNFLREKWKTKFDKQNAHKHKE</sequence>
<keyword evidence="3" id="KW-1185">Reference proteome</keyword>
<evidence type="ECO:0000313" key="2">
    <source>
        <dbReference type="EMBL" id="TRZ19429.1"/>
    </source>
</evidence>
<accession>A0A8K1LMH8</accession>
<keyword evidence="1" id="KW-0472">Membrane</keyword>
<reference evidence="2" key="1">
    <citation type="submission" date="2019-04" db="EMBL/GenBank/DDBJ databases">
        <title>Genome assembly of Zosterops borbonicus 15179.</title>
        <authorList>
            <person name="Leroy T."/>
            <person name="Anselmetti Y."/>
            <person name="Tilak M.-K."/>
            <person name="Nabholz B."/>
        </authorList>
    </citation>
    <scope>NUCLEOTIDE SEQUENCE</scope>
    <source>
        <strain evidence="2">HGM_15179</strain>
        <tissue evidence="2">Muscle</tissue>
    </source>
</reference>
<comment type="caution">
    <text evidence="2">The sequence shown here is derived from an EMBL/GenBank/DDBJ whole genome shotgun (WGS) entry which is preliminary data.</text>
</comment>
<keyword evidence="1" id="KW-0812">Transmembrane</keyword>
<evidence type="ECO:0000313" key="3">
    <source>
        <dbReference type="Proteomes" id="UP000796761"/>
    </source>
</evidence>
<protein>
    <submittedName>
        <fullName evidence="2">Uncharacterized protein</fullName>
    </submittedName>
</protein>
<feature type="transmembrane region" description="Helical" evidence="1">
    <location>
        <begin position="12"/>
        <end position="30"/>
    </location>
</feature>
<dbReference type="EMBL" id="SWJQ01000184">
    <property type="protein sequence ID" value="TRZ19429.1"/>
    <property type="molecule type" value="Genomic_DNA"/>
</dbReference>
<dbReference type="AlphaFoldDB" id="A0A8K1LMH8"/>
<keyword evidence="1" id="KW-1133">Transmembrane helix</keyword>
<name>A0A8K1LMH8_9PASS</name>
<gene>
    <name evidence="2" type="ORF">HGM15179_007669</name>
</gene>
<proteinExistence type="predicted"/>
<evidence type="ECO:0000256" key="1">
    <source>
        <dbReference type="SAM" id="Phobius"/>
    </source>
</evidence>